<protein>
    <submittedName>
        <fullName evidence="2">Uncharacterized protein</fullName>
    </submittedName>
</protein>
<dbReference type="SMART" id="SM00150">
    <property type="entry name" value="SPEC"/>
    <property type="match status" value="1"/>
</dbReference>
<sequence>MRGTTWNTVKPILKVLQEAFPIKIHTAYIIKPENFWQKQRTSLGSAKYKFETSMISVETLSKYIDPSQLTITRKFYLKATDLLNRMEAVKDDLTKNEFADDVPTAKSMIDAHSSLKKRIIQVPVEDIDLEGQQVLHNSGGSCDSGYSSRDSGPAGMAGNVDFQNAVPQVVQLLENIHVTRQHLLQLWHIRKVKLDQCLQLRLYEQDAQKMFVMSNSWQCALQMFDWIYHNRDLFLVSYVDIGLVYQEAKDLQEEHTHFTRSSMNVYVKYQPHPISSF</sequence>
<gene>
    <name evidence="2" type="primary">Kalrn</name>
    <name evidence="2" type="ORF">CEXT_70391</name>
</gene>
<proteinExistence type="predicted"/>
<dbReference type="SUPFAM" id="SSF46966">
    <property type="entry name" value="Spectrin repeat"/>
    <property type="match status" value="1"/>
</dbReference>
<dbReference type="PANTHER" id="PTHR22826:SF106">
    <property type="entry name" value="TRIO, ISOFORM A"/>
    <property type="match status" value="1"/>
</dbReference>
<dbReference type="GO" id="GO:0005085">
    <property type="term" value="F:guanyl-nucleotide exchange factor activity"/>
    <property type="evidence" value="ECO:0007669"/>
    <property type="project" value="UniProtKB-KW"/>
</dbReference>
<evidence type="ECO:0000313" key="3">
    <source>
        <dbReference type="Proteomes" id="UP001054945"/>
    </source>
</evidence>
<dbReference type="GO" id="GO:0005737">
    <property type="term" value="C:cytoplasm"/>
    <property type="evidence" value="ECO:0007669"/>
    <property type="project" value="TreeGrafter"/>
</dbReference>
<evidence type="ECO:0000256" key="1">
    <source>
        <dbReference type="ARBA" id="ARBA00022658"/>
    </source>
</evidence>
<evidence type="ECO:0000313" key="2">
    <source>
        <dbReference type="EMBL" id="GIY93512.1"/>
    </source>
</evidence>
<name>A0AAV4XFV2_CAEEX</name>
<dbReference type="InterPro" id="IPR051336">
    <property type="entry name" value="RhoGEF_Guanine_NuclExch_SF"/>
</dbReference>
<accession>A0AAV4XFV2</accession>
<dbReference type="EMBL" id="BPLR01000273">
    <property type="protein sequence ID" value="GIY93512.1"/>
    <property type="molecule type" value="Genomic_DNA"/>
</dbReference>
<keyword evidence="1" id="KW-0344">Guanine-nucleotide releasing factor</keyword>
<dbReference type="PANTHER" id="PTHR22826">
    <property type="entry name" value="RHO GUANINE EXCHANGE FACTOR-RELATED"/>
    <property type="match status" value="1"/>
</dbReference>
<dbReference type="GO" id="GO:0019898">
    <property type="term" value="C:extrinsic component of membrane"/>
    <property type="evidence" value="ECO:0007669"/>
    <property type="project" value="TreeGrafter"/>
</dbReference>
<dbReference type="GO" id="GO:0007411">
    <property type="term" value="P:axon guidance"/>
    <property type="evidence" value="ECO:0007669"/>
    <property type="project" value="TreeGrafter"/>
</dbReference>
<organism evidence="2 3">
    <name type="scientific">Caerostris extrusa</name>
    <name type="common">Bark spider</name>
    <name type="synonym">Caerostris bankana</name>
    <dbReference type="NCBI Taxonomy" id="172846"/>
    <lineage>
        <taxon>Eukaryota</taxon>
        <taxon>Metazoa</taxon>
        <taxon>Ecdysozoa</taxon>
        <taxon>Arthropoda</taxon>
        <taxon>Chelicerata</taxon>
        <taxon>Arachnida</taxon>
        <taxon>Araneae</taxon>
        <taxon>Araneomorphae</taxon>
        <taxon>Entelegynae</taxon>
        <taxon>Araneoidea</taxon>
        <taxon>Araneidae</taxon>
        <taxon>Caerostris</taxon>
    </lineage>
</organism>
<dbReference type="AlphaFoldDB" id="A0AAV4XFV2"/>
<reference evidence="2 3" key="1">
    <citation type="submission" date="2021-06" db="EMBL/GenBank/DDBJ databases">
        <title>Caerostris extrusa draft genome.</title>
        <authorList>
            <person name="Kono N."/>
            <person name="Arakawa K."/>
        </authorList>
    </citation>
    <scope>NUCLEOTIDE SEQUENCE [LARGE SCALE GENOMIC DNA]</scope>
</reference>
<dbReference type="Gene3D" id="1.20.58.60">
    <property type="match status" value="1"/>
</dbReference>
<dbReference type="Proteomes" id="UP001054945">
    <property type="component" value="Unassembled WGS sequence"/>
</dbReference>
<dbReference type="InterPro" id="IPR018159">
    <property type="entry name" value="Spectrin/alpha-actinin"/>
</dbReference>
<comment type="caution">
    <text evidence="2">The sequence shown here is derived from an EMBL/GenBank/DDBJ whole genome shotgun (WGS) entry which is preliminary data.</text>
</comment>
<keyword evidence="3" id="KW-1185">Reference proteome</keyword>